<reference evidence="5 7" key="2">
    <citation type="submission" date="2018-08" db="EMBL/GenBank/DDBJ databases">
        <title>A genome reference for cultivated species of the human gut microbiota.</title>
        <authorList>
            <person name="Zou Y."/>
            <person name="Xue W."/>
            <person name="Luo G."/>
        </authorList>
    </citation>
    <scope>NUCLEOTIDE SEQUENCE [LARGE SCALE GENOMIC DNA]</scope>
    <source>
        <strain evidence="5 7">AM23-3</strain>
    </source>
</reference>
<dbReference type="GO" id="GO:0009236">
    <property type="term" value="P:cobalamin biosynthetic process"/>
    <property type="evidence" value="ECO:0007669"/>
    <property type="project" value="UniProtKB-UniPathway"/>
</dbReference>
<dbReference type="Pfam" id="PF02571">
    <property type="entry name" value="CbiJ"/>
    <property type="match status" value="1"/>
</dbReference>
<dbReference type="AlphaFoldDB" id="A0A173U3T3"/>
<dbReference type="GO" id="GO:0016994">
    <property type="term" value="F:precorrin-6A reductase activity"/>
    <property type="evidence" value="ECO:0007669"/>
    <property type="project" value="UniProtKB-EC"/>
</dbReference>
<keyword evidence="3 4" id="KW-0560">Oxidoreductase</keyword>
<dbReference type="PANTHER" id="PTHR36925">
    <property type="entry name" value="COBALT-PRECORRIN-6A REDUCTASE"/>
    <property type="match status" value="1"/>
</dbReference>
<dbReference type="Proteomes" id="UP000284579">
    <property type="component" value="Unassembled WGS sequence"/>
</dbReference>
<evidence type="ECO:0000256" key="3">
    <source>
        <dbReference type="ARBA" id="ARBA00023002"/>
    </source>
</evidence>
<dbReference type="EMBL" id="CYXR01000023">
    <property type="protein sequence ID" value="CUN09712.1"/>
    <property type="molecule type" value="Genomic_DNA"/>
</dbReference>
<evidence type="ECO:0000313" key="6">
    <source>
        <dbReference type="Proteomes" id="UP000095727"/>
    </source>
</evidence>
<name>A0A173U3T3_9FIRM</name>
<evidence type="ECO:0000313" key="7">
    <source>
        <dbReference type="Proteomes" id="UP000284579"/>
    </source>
</evidence>
<dbReference type="PROSITE" id="PS51014">
    <property type="entry name" value="COBK_CBIJ"/>
    <property type="match status" value="1"/>
</dbReference>
<evidence type="ECO:0000256" key="1">
    <source>
        <dbReference type="ARBA" id="ARBA00004953"/>
    </source>
</evidence>
<sequence>MKRILIFSGTTEGRRITEFLDGRNVKVYVSAATEYGKECTGEHENAEVFFGRMDQKQMAEMIKEKQIDLVIDATHPFAQLVTGEIRGACEISGVQYLRCLREEMEAMPDEADRVIWAQSVEDAVEYLQNTEGKILITTGSKELIKYTKLTEYKERCFARVLSTEQAVMESVALGFEGKHLIAMQGPFSKEMNVATIHQTGAKYFVTKESGKAGGFGEKVQAAKETGAVLVAVGRPKETGRTFSEVCKWLEKNL</sequence>
<dbReference type="EC" id="1.3.1.54" evidence="4"/>
<evidence type="ECO:0000313" key="4">
    <source>
        <dbReference type="EMBL" id="CUN09712.1"/>
    </source>
</evidence>
<dbReference type="RefSeq" id="WP_055157959.1">
    <property type="nucleotide sequence ID" value="NZ_CYXR01000023.1"/>
</dbReference>
<dbReference type="Proteomes" id="UP000095727">
    <property type="component" value="Unassembled WGS sequence"/>
</dbReference>
<evidence type="ECO:0000256" key="2">
    <source>
        <dbReference type="ARBA" id="ARBA00022573"/>
    </source>
</evidence>
<proteinExistence type="predicted"/>
<accession>A0A173U3T3</accession>
<protein>
    <submittedName>
        <fullName evidence="4">Precorrin-6A reductase</fullName>
        <ecNumber evidence="4">1.3.1.54</ecNumber>
    </submittedName>
</protein>
<comment type="pathway">
    <text evidence="1">Cofactor biosynthesis; adenosylcobalamin biosynthesis.</text>
</comment>
<dbReference type="PANTHER" id="PTHR36925:SF1">
    <property type="entry name" value="COBALT-PRECORRIN-6A REDUCTASE"/>
    <property type="match status" value="1"/>
</dbReference>
<dbReference type="NCBIfam" id="TIGR00715">
    <property type="entry name" value="precor6x_red"/>
    <property type="match status" value="1"/>
</dbReference>
<gene>
    <name evidence="4" type="primary">cobK</name>
    <name evidence="5" type="ORF">DW656_05120</name>
    <name evidence="4" type="ORF">ERS852574_02673</name>
</gene>
<dbReference type="EMBL" id="QRHO01000004">
    <property type="protein sequence ID" value="RHF84705.1"/>
    <property type="molecule type" value="Genomic_DNA"/>
</dbReference>
<keyword evidence="2" id="KW-0169">Cobalamin biosynthesis</keyword>
<reference evidence="4 6" key="1">
    <citation type="submission" date="2015-09" db="EMBL/GenBank/DDBJ databases">
        <authorList>
            <consortium name="Pathogen Informatics"/>
        </authorList>
    </citation>
    <scope>NUCLEOTIDE SEQUENCE [LARGE SCALE GENOMIC DNA]</scope>
    <source>
        <strain evidence="4 6">2789STDY5834962</strain>
    </source>
</reference>
<dbReference type="UniPathway" id="UPA00148"/>
<dbReference type="InterPro" id="IPR003723">
    <property type="entry name" value="Precorrin-6x_reduct"/>
</dbReference>
<organism evidence="4 6">
    <name type="scientific">Coprococcus comes</name>
    <dbReference type="NCBI Taxonomy" id="410072"/>
    <lineage>
        <taxon>Bacteria</taxon>
        <taxon>Bacillati</taxon>
        <taxon>Bacillota</taxon>
        <taxon>Clostridia</taxon>
        <taxon>Lachnospirales</taxon>
        <taxon>Lachnospiraceae</taxon>
        <taxon>Coprococcus</taxon>
    </lineage>
</organism>
<evidence type="ECO:0000313" key="5">
    <source>
        <dbReference type="EMBL" id="RHF84705.1"/>
    </source>
</evidence>